<dbReference type="Proteomes" id="UP001377972">
    <property type="component" value="Unassembled WGS sequence"/>
</dbReference>
<evidence type="ECO:0000313" key="2">
    <source>
        <dbReference type="Proteomes" id="UP001377972"/>
    </source>
</evidence>
<sequence>MTTLLDKVFLKEIDLDSNVQEYKLNLCKKIDFLKGENSVPEAKKRLKTLQVWQN</sequence>
<accession>A0ABU8SVL4</accession>
<keyword evidence="2" id="KW-1185">Reference proteome</keyword>
<dbReference type="RefSeq" id="WP_339981149.1">
    <property type="nucleotide sequence ID" value="NZ_JAQPZS010000012.1"/>
</dbReference>
<comment type="caution">
    <text evidence="1">The sequence shown here is derived from an EMBL/GenBank/DDBJ whole genome shotgun (WGS) entry which is preliminary data.</text>
</comment>
<evidence type="ECO:0000313" key="1">
    <source>
        <dbReference type="EMBL" id="MEJ6497080.1"/>
    </source>
</evidence>
<protein>
    <submittedName>
        <fullName evidence="1">Uncharacterized protein</fullName>
    </submittedName>
</protein>
<gene>
    <name evidence="1" type="ORF">PQI24_13610</name>
</gene>
<organism evidence="1 2">
    <name type="scientific">Pseudoalteromonas lipolytica</name>
    <dbReference type="NCBI Taxonomy" id="570156"/>
    <lineage>
        <taxon>Bacteria</taxon>
        <taxon>Pseudomonadati</taxon>
        <taxon>Pseudomonadota</taxon>
        <taxon>Gammaproteobacteria</taxon>
        <taxon>Alteromonadales</taxon>
        <taxon>Pseudoalteromonadaceae</taxon>
        <taxon>Pseudoalteromonas</taxon>
    </lineage>
</organism>
<reference evidence="1 2" key="1">
    <citation type="submission" date="2023-01" db="EMBL/GenBank/DDBJ databases">
        <title>Trichodesmium-associated heterotrophic epibiont bacteria.</title>
        <authorList>
            <person name="Cleveland C.S."/>
            <person name="Webb E.A."/>
        </authorList>
    </citation>
    <scope>NUCLEOTIDE SEQUENCE [LARGE SCALE GENOMIC DNA]</scope>
    <source>
        <strain evidence="1 2">USCH2</strain>
    </source>
</reference>
<name>A0ABU8SVL4_9GAMM</name>
<dbReference type="EMBL" id="JAQPZS010000012">
    <property type="protein sequence ID" value="MEJ6497080.1"/>
    <property type="molecule type" value="Genomic_DNA"/>
</dbReference>
<proteinExistence type="predicted"/>